<keyword evidence="3" id="KW-1185">Reference proteome</keyword>
<dbReference type="AlphaFoldDB" id="A0A934JZZ8"/>
<dbReference type="InterPro" id="IPR018683">
    <property type="entry name" value="DUF2169"/>
</dbReference>
<feature type="domain" description="DUF2169" evidence="1">
    <location>
        <begin position="24"/>
        <end position="308"/>
    </location>
</feature>
<dbReference type="InterPro" id="IPR051082">
    <property type="entry name" value="Pentapeptide-BTB/POZ_domain"/>
</dbReference>
<evidence type="ECO:0000313" key="3">
    <source>
        <dbReference type="Proteomes" id="UP000628710"/>
    </source>
</evidence>
<dbReference type="PANTHER" id="PTHR14136:SF17">
    <property type="entry name" value="BTB_POZ DOMAIN-CONTAINING PROTEIN KCTD9"/>
    <property type="match status" value="1"/>
</dbReference>
<gene>
    <name evidence="2" type="ORF">I8J31_20215</name>
</gene>
<accession>A0A934JZZ8</accession>
<organism evidence="2 3">
    <name type="scientific">Marinomonas transparens</name>
    <dbReference type="NCBI Taxonomy" id="2795388"/>
    <lineage>
        <taxon>Bacteria</taxon>
        <taxon>Pseudomonadati</taxon>
        <taxon>Pseudomonadota</taxon>
        <taxon>Gammaproteobacteria</taxon>
        <taxon>Oceanospirillales</taxon>
        <taxon>Oceanospirillaceae</taxon>
        <taxon>Marinomonas</taxon>
    </lineage>
</organism>
<evidence type="ECO:0000313" key="2">
    <source>
        <dbReference type="EMBL" id="MBJ7539997.1"/>
    </source>
</evidence>
<dbReference type="Proteomes" id="UP000628710">
    <property type="component" value="Unassembled WGS sequence"/>
</dbReference>
<dbReference type="Gene3D" id="2.160.20.80">
    <property type="entry name" value="E3 ubiquitin-protein ligase SopA"/>
    <property type="match status" value="3"/>
</dbReference>
<comment type="caution">
    <text evidence="2">The sequence shown here is derived from an EMBL/GenBank/DDBJ whole genome shotgun (WGS) entry which is preliminary data.</text>
</comment>
<dbReference type="InterPro" id="IPR001646">
    <property type="entry name" value="5peptide_repeat"/>
</dbReference>
<protein>
    <submittedName>
        <fullName evidence="2">DUF2169 domain-containing protein</fullName>
    </submittedName>
</protein>
<dbReference type="EMBL" id="JAEMNX010000041">
    <property type="protein sequence ID" value="MBJ7539997.1"/>
    <property type="molecule type" value="Genomic_DNA"/>
</dbReference>
<name>A0A934JZZ8_9GAMM</name>
<dbReference type="PANTHER" id="PTHR14136">
    <property type="entry name" value="BTB_POZ DOMAIN-CONTAINING PROTEIN KCTD9"/>
    <property type="match status" value="1"/>
</dbReference>
<dbReference type="Pfam" id="PF13599">
    <property type="entry name" value="Pentapeptide_4"/>
    <property type="match status" value="2"/>
</dbReference>
<proteinExistence type="predicted"/>
<reference evidence="2" key="1">
    <citation type="submission" date="2020-12" db="EMBL/GenBank/DDBJ databases">
        <title>Marinomonas arctica sp. nov., a psychrotolerant bacterium isolated from the Arctic.</title>
        <authorList>
            <person name="Zhang Y."/>
        </authorList>
    </citation>
    <scope>NUCLEOTIDE SEQUENCE</scope>
    <source>
        <strain evidence="2">C1424</strain>
    </source>
</reference>
<dbReference type="SUPFAM" id="SSF141571">
    <property type="entry name" value="Pentapeptide repeat-like"/>
    <property type="match status" value="3"/>
</dbReference>
<dbReference type="Pfam" id="PF09937">
    <property type="entry name" value="DUF2169"/>
    <property type="match status" value="1"/>
</dbReference>
<dbReference type="RefSeq" id="WP_199470390.1">
    <property type="nucleotide sequence ID" value="NZ_JAEMNX010000041.1"/>
</dbReference>
<evidence type="ECO:0000259" key="1">
    <source>
        <dbReference type="Pfam" id="PF09937"/>
    </source>
</evidence>
<sequence length="859" mass="95085">MKIIKPKTLGLISRTYNYKANQFTVGGLGFFRLGGDEGFLPDSQCWQQITPLLNEGLSDQLVLDMGFAKAQGEWLLAGSAYTDNGKPATKLQVSAKLGNSHKYIQVVGDRFWDGHLLSLASKARPFTAMPLCYSRAYGGVGDKYNPVGRGAITKANKNKVTGCYALPNLYLTKDKISVDKRPRSVAGFGPLDISLPQRTKFHGRYNQHWLDNVHPGFPHDTDPRYFNAAPEDQQFKGSINPGTEYELTAMHPTQPLICGRLPQMNVRAFITQSSSSDESSGDEFVEIKTHIDTVWFFPELLLGVAIYRGQLAVRDCDGLDIKTLMLAYERVGDESRTADHYKQQLSLRSDKNTAGIHALNEAPLKPKKTASEQLHADTLYQQAKSEHRRKRQQHLEQQVANNKITEQQKQQALLDDINDYPPLPQALIDSGDIDLSQYFKEHDRVTASELADAHVKLAVINEQASRKQAPKESQESLRQRVFNPVYVSAVDTKHDDIKRHAPSSASMALIGQRESRQAAASCTIMSLPLNEVDAELIRGWVVELVQQGVSLAGRDLAGANLSGLDFSHQDLSDVMFEEANLSNCTFINCRLQGAVLTQANVDNAIFDGADAPQVNWSKITASTVSFKQANLTDGQLNATSLLSCDFTSATLDNIKVIEADLSHSCMNHVRCHKGQFMNATLQGTHWHDANISSGNFADCNIRQSVWRHAKLQRTLIVDAKAEQASFCHVTAQKVQFSNLGDFTGADFSNSHWQSCGFRSVNLLQSVINESVFESCDFGEANLNGANLSHSLFKGCMMKQVDFSLSVCRGTLFVLSSLNKATFDRADLKTTTFQNTNLDQAQFLYCQPSKALTQPVASLS</sequence>